<dbReference type="SMART" id="SM00354">
    <property type="entry name" value="HTH_LACI"/>
    <property type="match status" value="1"/>
</dbReference>
<evidence type="ECO:0000313" key="6">
    <source>
        <dbReference type="Proteomes" id="UP000749311"/>
    </source>
</evidence>
<gene>
    <name evidence="5" type="ORF">FB473_003035</name>
</gene>
<accession>A0ABX0SIW2</accession>
<dbReference type="InterPro" id="IPR028082">
    <property type="entry name" value="Peripla_BP_I"/>
</dbReference>
<dbReference type="PANTHER" id="PTHR30146">
    <property type="entry name" value="LACI-RELATED TRANSCRIPTIONAL REPRESSOR"/>
    <property type="match status" value="1"/>
</dbReference>
<dbReference type="InterPro" id="IPR000843">
    <property type="entry name" value="HTH_LacI"/>
</dbReference>
<dbReference type="InterPro" id="IPR010982">
    <property type="entry name" value="Lambda_DNA-bd_dom_sf"/>
</dbReference>
<dbReference type="Gene3D" id="1.10.260.40">
    <property type="entry name" value="lambda repressor-like DNA-binding domains"/>
    <property type="match status" value="1"/>
</dbReference>
<evidence type="ECO:0000256" key="3">
    <source>
        <dbReference type="ARBA" id="ARBA00023163"/>
    </source>
</evidence>
<dbReference type="Gene3D" id="3.40.50.2300">
    <property type="match status" value="2"/>
</dbReference>
<evidence type="ECO:0000256" key="2">
    <source>
        <dbReference type="ARBA" id="ARBA00023125"/>
    </source>
</evidence>
<organism evidence="5 6">
    <name type="scientific">Brooklawnia cerclae</name>
    <dbReference type="NCBI Taxonomy" id="349934"/>
    <lineage>
        <taxon>Bacteria</taxon>
        <taxon>Bacillati</taxon>
        <taxon>Actinomycetota</taxon>
        <taxon>Actinomycetes</taxon>
        <taxon>Propionibacteriales</taxon>
        <taxon>Propionibacteriaceae</taxon>
        <taxon>Brooklawnia</taxon>
    </lineage>
</organism>
<dbReference type="SUPFAM" id="SSF47413">
    <property type="entry name" value="lambda repressor-like DNA-binding domains"/>
    <property type="match status" value="1"/>
</dbReference>
<proteinExistence type="predicted"/>
<dbReference type="InterPro" id="IPR046335">
    <property type="entry name" value="LacI/GalR-like_sensor"/>
</dbReference>
<dbReference type="Pfam" id="PF13377">
    <property type="entry name" value="Peripla_BP_3"/>
    <property type="match status" value="1"/>
</dbReference>
<dbReference type="PROSITE" id="PS50932">
    <property type="entry name" value="HTH_LACI_2"/>
    <property type="match status" value="1"/>
</dbReference>
<keyword evidence="2" id="KW-0238">DNA-binding</keyword>
<dbReference type="EMBL" id="JAAMOZ010000003">
    <property type="protein sequence ID" value="NIH58340.1"/>
    <property type="molecule type" value="Genomic_DNA"/>
</dbReference>
<dbReference type="SUPFAM" id="SSF53822">
    <property type="entry name" value="Periplasmic binding protein-like I"/>
    <property type="match status" value="1"/>
</dbReference>
<dbReference type="Proteomes" id="UP000749311">
    <property type="component" value="Unassembled WGS sequence"/>
</dbReference>
<name>A0ABX0SIW2_9ACTN</name>
<keyword evidence="1" id="KW-0805">Transcription regulation</keyword>
<dbReference type="PANTHER" id="PTHR30146:SF33">
    <property type="entry name" value="TRANSCRIPTIONAL REGULATOR"/>
    <property type="match status" value="1"/>
</dbReference>
<protein>
    <submittedName>
        <fullName evidence="5">LacI family gluconate utilization system Gnt-I transcriptional repressor</fullName>
    </submittedName>
</protein>
<keyword evidence="6" id="KW-1185">Reference proteome</keyword>
<evidence type="ECO:0000256" key="1">
    <source>
        <dbReference type="ARBA" id="ARBA00023015"/>
    </source>
</evidence>
<dbReference type="CDD" id="cd01575">
    <property type="entry name" value="PBP1_GntR"/>
    <property type="match status" value="1"/>
</dbReference>
<feature type="domain" description="HTH lacI-type" evidence="4">
    <location>
        <begin position="1"/>
        <end position="55"/>
    </location>
</feature>
<keyword evidence="3" id="KW-0804">Transcription</keyword>
<evidence type="ECO:0000259" key="4">
    <source>
        <dbReference type="PROSITE" id="PS50932"/>
    </source>
</evidence>
<dbReference type="PROSITE" id="PS00356">
    <property type="entry name" value="HTH_LACI_1"/>
    <property type="match status" value="1"/>
</dbReference>
<dbReference type="Pfam" id="PF00356">
    <property type="entry name" value="LacI"/>
    <property type="match status" value="1"/>
</dbReference>
<reference evidence="5 6" key="1">
    <citation type="submission" date="2020-02" db="EMBL/GenBank/DDBJ databases">
        <title>Sequencing the genomes of 1000 actinobacteria strains.</title>
        <authorList>
            <person name="Klenk H.-P."/>
        </authorList>
    </citation>
    <scope>NUCLEOTIDE SEQUENCE [LARGE SCALE GENOMIC DNA]</scope>
    <source>
        <strain evidence="5 6">DSM 19609</strain>
    </source>
</reference>
<comment type="caution">
    <text evidence="5">The sequence shown here is derived from an EMBL/GenBank/DDBJ whole genome shotgun (WGS) entry which is preliminary data.</text>
</comment>
<dbReference type="CDD" id="cd01392">
    <property type="entry name" value="HTH_LacI"/>
    <property type="match status" value="1"/>
</dbReference>
<sequence>MTMLDVAEAAGVSAQTVSRALNRPQEVSEETRRRVELAVKSTGYLGNLAASHLASNRSRTIAAILPVISTSVFSDTLGAAASLLTPAGYQLIVGFTNYEELREEALVRSFIQRRPDGFIIIGTVHTSETVRLLRAYGAPVVETWDWNDDPVDALAGFSNQEAMRELVHRLHDTGYHAITFACTISAGDHRAIRRLDGFKQAMREISPDDPPRLVELQNRAIAMSTGTEMLGIALERYPDTDLLVFASDVFASAALLEAQRQGIRVPDDLAIAGFGDFELARHLNPPLTTVSVDGMAIGRQATDLLLKRLRGETSDHAMVDVGYQIVRRGSA</sequence>
<evidence type="ECO:0000313" key="5">
    <source>
        <dbReference type="EMBL" id="NIH58340.1"/>
    </source>
</evidence>